<evidence type="ECO:0000313" key="3">
    <source>
        <dbReference type="Proteomes" id="UP000694308"/>
    </source>
</evidence>
<dbReference type="RefSeq" id="WP_218319115.1">
    <property type="nucleotide sequence ID" value="NZ_JAEEGC010000018.1"/>
</dbReference>
<evidence type="ECO:0000313" key="2">
    <source>
        <dbReference type="EMBL" id="MBV7272081.1"/>
    </source>
</evidence>
<dbReference type="Proteomes" id="UP000694308">
    <property type="component" value="Unassembled WGS sequence"/>
</dbReference>
<dbReference type="EMBL" id="JAEEGC010000018">
    <property type="protein sequence ID" value="MBV7272081.1"/>
    <property type="molecule type" value="Genomic_DNA"/>
</dbReference>
<protein>
    <submittedName>
        <fullName evidence="2">GNAT family N-acetyltransferase</fullName>
    </submittedName>
</protein>
<keyword evidence="3" id="KW-1185">Reference proteome</keyword>
<accession>A0A949TRP4</accession>
<dbReference type="GO" id="GO:0016747">
    <property type="term" value="F:acyltransferase activity, transferring groups other than amino-acyl groups"/>
    <property type="evidence" value="ECO:0007669"/>
    <property type="project" value="InterPro"/>
</dbReference>
<organism evidence="2 3">
    <name type="scientific">Clostridium thailandense</name>
    <dbReference type="NCBI Taxonomy" id="2794346"/>
    <lineage>
        <taxon>Bacteria</taxon>
        <taxon>Bacillati</taxon>
        <taxon>Bacillota</taxon>
        <taxon>Clostridia</taxon>
        <taxon>Eubacteriales</taxon>
        <taxon>Clostridiaceae</taxon>
        <taxon>Clostridium</taxon>
    </lineage>
</organism>
<gene>
    <name evidence="2" type="ORF">I6U48_04010</name>
</gene>
<reference evidence="2" key="1">
    <citation type="submission" date="2020-12" db="EMBL/GenBank/DDBJ databases">
        <title>Clostridium thailandense sp. nov., a novel acetogenic bacterium isolated from peat land soil in Thailand.</title>
        <authorList>
            <person name="Chaikitkaew S."/>
            <person name="Birkeland N.K."/>
        </authorList>
    </citation>
    <scope>NUCLEOTIDE SEQUENCE</scope>
    <source>
        <strain evidence="2">PL3</strain>
    </source>
</reference>
<proteinExistence type="predicted"/>
<dbReference type="InterPro" id="IPR000182">
    <property type="entry name" value="GNAT_dom"/>
</dbReference>
<dbReference type="Pfam" id="PF00583">
    <property type="entry name" value="Acetyltransf_1"/>
    <property type="match status" value="1"/>
</dbReference>
<name>A0A949TRP4_9CLOT</name>
<evidence type="ECO:0000259" key="1">
    <source>
        <dbReference type="PROSITE" id="PS51186"/>
    </source>
</evidence>
<dbReference type="AlphaFoldDB" id="A0A949TRP4"/>
<dbReference type="PROSITE" id="PS51186">
    <property type="entry name" value="GNAT"/>
    <property type="match status" value="1"/>
</dbReference>
<dbReference type="CDD" id="cd04301">
    <property type="entry name" value="NAT_SF"/>
    <property type="match status" value="1"/>
</dbReference>
<sequence length="308" mass="35065">MNIREISFLTYILKCKTFSTPLSDYCIKNTVNGNGMSLLAAYADDENSSILGFCVLNKMNFKNISLDYLLVREENRRTGIGKKLLAAAINYAKEQGNVAVLARIIINTKEEDLSFIIRNKLLTNYGFQITRTSSIIRCNLEKSKPIWYNFMKEKGEKLIARSKAKGFSVVSFAKAGGLIDNLKKKIKDEFPRELNPTHFIDNPVDKLIPELSFIAVKNNIPVSYCIVTTVDGKALVFQQLSVALKYKRTGVFFLPFAAFMEQLFLQNSYHKVSYTVLDTNKEMIKLVNGFLDSFIESKKSQNFYMLLI</sequence>
<feature type="domain" description="N-acetyltransferase" evidence="1">
    <location>
        <begin position="1"/>
        <end position="147"/>
    </location>
</feature>
<comment type="caution">
    <text evidence="2">The sequence shown here is derived from an EMBL/GenBank/DDBJ whole genome shotgun (WGS) entry which is preliminary data.</text>
</comment>